<organism evidence="2 3">
    <name type="scientific">Humibacillus xanthopallidus</name>
    <dbReference type="NCBI Taxonomy" id="412689"/>
    <lineage>
        <taxon>Bacteria</taxon>
        <taxon>Bacillati</taxon>
        <taxon>Actinomycetota</taxon>
        <taxon>Actinomycetes</taxon>
        <taxon>Micrococcales</taxon>
        <taxon>Intrasporangiaceae</taxon>
        <taxon>Humibacillus</taxon>
    </lineage>
</organism>
<sequence length="603" mass="65437">MRKLRIASLSLFASLALVTPAVAASAVVPTPPQTITDLPTVYVTLTDLPAKDSLSYIHANKDVPVASQVDIADGTATPPQPLKCTTLPTDLAPDGVGCPTIKGHGNFTWTLDKKSYQLKFDKKVALLGMLPGKTWILIANRTDASLMRNKTTMDLAAQFGMYATPESRFIDLVVDGKDLGSYLLTDKITVTKYDPLKPDSHVALTSPQGVLLEMDNHYGGSEPFHFNAAKSKSIFVLKDSYVGFKNDPGVVLDADTQAGWADVQSTINTLEGLLYSSNPDWTKISALIDVDSFIKYYFISEFVENPDVSSSSVYFYKDGPTDKLHAGPVWDYDISLGNYASTNRGGNPTEDYVKNELMTITGNGGFDWWTQLFRNQSFAAQANTTYETLKPLVNAVPSKTDGYKTLLTQSAAHNYVVWPNILGKTSVIAFNGGHTPILSTWSGEVSLLKTWATQRASYLAHAYGSNVPVLRYAAQVQTIGWQPTVSTGQMAGTVGKSLRAEALKITDTNTTTTGSVVGNAHVQNLGWMGYQAPGAIIGTVGRSLRMEAIQLKLTGNLATAYNIQYRVQVQNKGWMSWVSNGATAGTTGLSLRIEALQIRLVKK</sequence>
<evidence type="ECO:0000256" key="1">
    <source>
        <dbReference type="SAM" id="SignalP"/>
    </source>
</evidence>
<name>A0A543PMH3_9MICO</name>
<gene>
    <name evidence="2" type="ORF">FHX52_4503</name>
</gene>
<comment type="caution">
    <text evidence="2">The sequence shown here is derived from an EMBL/GenBank/DDBJ whole genome shotgun (WGS) entry which is preliminary data.</text>
</comment>
<proteinExistence type="predicted"/>
<dbReference type="EMBL" id="VFQF01000003">
    <property type="protein sequence ID" value="TQN45264.1"/>
    <property type="molecule type" value="Genomic_DNA"/>
</dbReference>
<feature type="chain" id="PRO_5022210152" evidence="1">
    <location>
        <begin position="24"/>
        <end position="603"/>
    </location>
</feature>
<dbReference type="Pfam" id="PF08757">
    <property type="entry name" value="CotH"/>
    <property type="match status" value="1"/>
</dbReference>
<dbReference type="OrthoDB" id="9779955at2"/>
<dbReference type="Proteomes" id="UP000320085">
    <property type="component" value="Unassembled WGS sequence"/>
</dbReference>
<protein>
    <submittedName>
        <fullName evidence="2">Hydrophobic W protein</fullName>
    </submittedName>
</protein>
<dbReference type="RefSeq" id="WP_141824511.1">
    <property type="nucleotide sequence ID" value="NZ_BAAAQC010000013.1"/>
</dbReference>
<dbReference type="AlphaFoldDB" id="A0A543PMH3"/>
<evidence type="ECO:0000313" key="2">
    <source>
        <dbReference type="EMBL" id="TQN45264.1"/>
    </source>
</evidence>
<evidence type="ECO:0000313" key="3">
    <source>
        <dbReference type="Proteomes" id="UP000320085"/>
    </source>
</evidence>
<accession>A0A543PMH3</accession>
<feature type="signal peptide" evidence="1">
    <location>
        <begin position="1"/>
        <end position="23"/>
    </location>
</feature>
<dbReference type="Pfam" id="PF07538">
    <property type="entry name" value="ChW"/>
    <property type="match status" value="3"/>
</dbReference>
<dbReference type="SMART" id="SM00728">
    <property type="entry name" value="ChW"/>
    <property type="match status" value="3"/>
</dbReference>
<dbReference type="InterPro" id="IPR014867">
    <property type="entry name" value="Spore_coat_CotH_CotH2/3/7"/>
</dbReference>
<dbReference type="InterPro" id="IPR006637">
    <property type="entry name" value="ChW"/>
</dbReference>
<keyword evidence="1" id="KW-0732">Signal</keyword>
<reference evidence="2 3" key="1">
    <citation type="submission" date="2019-06" db="EMBL/GenBank/DDBJ databases">
        <title>Sequencing the genomes of 1000 actinobacteria strains.</title>
        <authorList>
            <person name="Klenk H.-P."/>
        </authorList>
    </citation>
    <scope>NUCLEOTIDE SEQUENCE [LARGE SCALE GENOMIC DNA]</scope>
    <source>
        <strain evidence="2 3">DSM 21776</strain>
    </source>
</reference>